<proteinExistence type="predicted"/>
<reference evidence="5 6" key="1">
    <citation type="submission" date="2019-10" db="EMBL/GenBank/DDBJ databases">
        <title>Unraveling microbial dark matter from salterns through culturing: the case of the genus Halosegnis.</title>
        <authorList>
            <person name="Duran-Viseras A."/>
            <person name="Andrei A.-S."/>
            <person name="Vera-Gargallo B."/>
            <person name="Ghai R."/>
            <person name="Sanchez-Porro C."/>
            <person name="Ventosa A."/>
        </authorList>
    </citation>
    <scope>NUCLEOTIDE SEQUENCE [LARGE SCALE GENOMIC DNA]</scope>
    <source>
        <strain evidence="2 6">F17-44</strain>
        <strain evidence="3 7">F18-79</strain>
        <strain evidence="4 5">F19-13</strain>
    </source>
</reference>
<evidence type="ECO:0000259" key="1">
    <source>
        <dbReference type="SMART" id="SM00481"/>
    </source>
</evidence>
<sequence>MTDEPLVADLHSHTTNSDGEMALADVPVAAKAANLDAVAITDHDRLHPGLDTPWEYRDGVRLIHGIELRVEADGQRVDLLGYGVEPTMDLERETERLQTDRVQRGRQIIENLEAELGVELDIEAHPGLGRPNIARAVTEVTDLSVNDVFDRYIGDDGPCFVARDVPDFETGRELLEDACALVGLAHPFRYDDPHAALELCEHLDAVERWYPYADDIDPEPDLLAEAIGTFDLLSTGGSDAHDHTLGVSGMTPTAYDRFLAATELPHP</sequence>
<dbReference type="PANTHER" id="PTHR42924">
    <property type="entry name" value="EXONUCLEASE"/>
    <property type="match status" value="1"/>
</dbReference>
<dbReference type="Pfam" id="PF02811">
    <property type="entry name" value="PHP"/>
    <property type="match status" value="1"/>
</dbReference>
<dbReference type="EMBL" id="QMDY01000004">
    <property type="protein sequence ID" value="KAB7517727.1"/>
    <property type="molecule type" value="Genomic_DNA"/>
</dbReference>
<keyword evidence="7" id="KW-1185">Reference proteome</keyword>
<evidence type="ECO:0000313" key="4">
    <source>
        <dbReference type="EMBL" id="KAB7517727.1"/>
    </source>
</evidence>
<feature type="domain" description="Polymerase/histidinol phosphatase N-terminal" evidence="1">
    <location>
        <begin position="8"/>
        <end position="72"/>
    </location>
</feature>
<gene>
    <name evidence="3" type="ORF">DM867_03920</name>
    <name evidence="2" type="ORF">DMP03_08300</name>
    <name evidence="4" type="ORF">DP108_09200</name>
</gene>
<dbReference type="OrthoDB" id="196608at2157"/>
<organism evidence="3 7">
    <name type="scientific">Halosegnis rubeus</name>
    <dbReference type="NCBI Taxonomy" id="2212850"/>
    <lineage>
        <taxon>Archaea</taxon>
        <taxon>Methanobacteriati</taxon>
        <taxon>Methanobacteriota</taxon>
        <taxon>Stenosarchaea group</taxon>
        <taxon>Halobacteria</taxon>
        <taxon>Halobacteriales</taxon>
        <taxon>Natronomonadaceae</taxon>
        <taxon>Halosegnis</taxon>
    </lineage>
</organism>
<dbReference type="GO" id="GO:0004534">
    <property type="term" value="F:5'-3' RNA exonuclease activity"/>
    <property type="evidence" value="ECO:0007669"/>
    <property type="project" value="TreeGrafter"/>
</dbReference>
<evidence type="ECO:0000313" key="2">
    <source>
        <dbReference type="EMBL" id="KAB7515231.1"/>
    </source>
</evidence>
<dbReference type="Proteomes" id="UP000326302">
    <property type="component" value="Unassembled WGS sequence"/>
</dbReference>
<dbReference type="InterPro" id="IPR004013">
    <property type="entry name" value="PHP_dom"/>
</dbReference>
<dbReference type="EMBL" id="QKKZ01000001">
    <property type="protein sequence ID" value="KAB7516285.1"/>
    <property type="molecule type" value="Genomic_DNA"/>
</dbReference>
<evidence type="ECO:0000313" key="7">
    <source>
        <dbReference type="Proteomes" id="UP000326865"/>
    </source>
</evidence>
<dbReference type="PANTHER" id="PTHR42924:SF18">
    <property type="entry name" value="POLYMERASE_HISTIDINOL PHOSPHATASE N-TERMINAL DOMAIN-CONTAINING PROTEIN"/>
    <property type="match status" value="1"/>
</dbReference>
<dbReference type="AlphaFoldDB" id="A0A5N5UC90"/>
<dbReference type="Gene3D" id="1.10.150.650">
    <property type="match status" value="1"/>
</dbReference>
<evidence type="ECO:0000313" key="3">
    <source>
        <dbReference type="EMBL" id="KAB7516285.1"/>
    </source>
</evidence>
<dbReference type="InterPro" id="IPR052018">
    <property type="entry name" value="PHP_domain"/>
</dbReference>
<dbReference type="Proteomes" id="UP000326207">
    <property type="component" value="Unassembled WGS sequence"/>
</dbReference>
<accession>A0A5N5UC90</accession>
<dbReference type="Gene3D" id="3.20.20.140">
    <property type="entry name" value="Metal-dependent hydrolases"/>
    <property type="match status" value="1"/>
</dbReference>
<dbReference type="EMBL" id="QJOW01000003">
    <property type="protein sequence ID" value="KAB7515231.1"/>
    <property type="molecule type" value="Genomic_DNA"/>
</dbReference>
<comment type="caution">
    <text evidence="3">The sequence shown here is derived from an EMBL/GenBank/DDBJ whole genome shotgun (WGS) entry which is preliminary data.</text>
</comment>
<protein>
    <submittedName>
        <fullName evidence="3">PHP domain-containing protein</fullName>
    </submittedName>
</protein>
<dbReference type="RefSeq" id="WP_152120233.1">
    <property type="nucleotide sequence ID" value="NZ_QJOW01000003.1"/>
</dbReference>
<dbReference type="GO" id="GO:0035312">
    <property type="term" value="F:5'-3' DNA exonuclease activity"/>
    <property type="evidence" value="ECO:0007669"/>
    <property type="project" value="TreeGrafter"/>
</dbReference>
<dbReference type="SUPFAM" id="SSF89550">
    <property type="entry name" value="PHP domain-like"/>
    <property type="match status" value="1"/>
</dbReference>
<dbReference type="Proteomes" id="UP000326865">
    <property type="component" value="Unassembled WGS sequence"/>
</dbReference>
<evidence type="ECO:0000313" key="6">
    <source>
        <dbReference type="Proteomes" id="UP000326302"/>
    </source>
</evidence>
<evidence type="ECO:0000313" key="5">
    <source>
        <dbReference type="Proteomes" id="UP000326207"/>
    </source>
</evidence>
<accession>A0A5N5UHJ9</accession>
<dbReference type="SMART" id="SM00481">
    <property type="entry name" value="POLIIIAc"/>
    <property type="match status" value="1"/>
</dbReference>
<name>A0A5N5UC90_9EURY</name>
<accession>A0A5N5UBI5</accession>
<dbReference type="InterPro" id="IPR016195">
    <property type="entry name" value="Pol/histidinol_Pase-like"/>
</dbReference>
<dbReference type="InterPro" id="IPR003141">
    <property type="entry name" value="Pol/His_phosphatase_N"/>
</dbReference>